<accession>A0ABN9SE64</accession>
<proteinExistence type="predicted"/>
<feature type="non-terminal residue" evidence="1">
    <location>
        <position position="1"/>
    </location>
</feature>
<feature type="non-terminal residue" evidence="1">
    <location>
        <position position="218"/>
    </location>
</feature>
<organism evidence="1 2">
    <name type="scientific">Prorocentrum cordatum</name>
    <dbReference type="NCBI Taxonomy" id="2364126"/>
    <lineage>
        <taxon>Eukaryota</taxon>
        <taxon>Sar</taxon>
        <taxon>Alveolata</taxon>
        <taxon>Dinophyceae</taxon>
        <taxon>Prorocentrales</taxon>
        <taxon>Prorocentraceae</taxon>
        <taxon>Prorocentrum</taxon>
    </lineage>
</organism>
<gene>
    <name evidence="1" type="ORF">PCOR1329_LOCUS29004</name>
</gene>
<protein>
    <submittedName>
        <fullName evidence="1">Uncharacterized protein</fullName>
    </submittedName>
</protein>
<name>A0ABN9SE64_9DINO</name>
<dbReference type="Proteomes" id="UP001189429">
    <property type="component" value="Unassembled WGS sequence"/>
</dbReference>
<keyword evidence="2" id="KW-1185">Reference proteome</keyword>
<sequence length="218" mass="22826">LGRKYATAANKPNAHLWSAVYASLDADSLIVNKGRIPEFQLLGNAHADKLAKAGAALHMVSAAARREFFGTMEVVRELPRWIAQASIVQDRDSKDCEGLPECDEHRTAVTFAVPLEECADGPRAAPVNRSGSPPAAAGARGELASSRPAAVGAWASAARDGGVALGALVSAVAGHALARARRGEDGDQQEIIACTRCGAYARLGGRPGPQLKLRERSL</sequence>
<evidence type="ECO:0000313" key="1">
    <source>
        <dbReference type="EMBL" id="CAK0830331.1"/>
    </source>
</evidence>
<dbReference type="EMBL" id="CAUYUJ010010824">
    <property type="protein sequence ID" value="CAK0830331.1"/>
    <property type="molecule type" value="Genomic_DNA"/>
</dbReference>
<comment type="caution">
    <text evidence="1">The sequence shown here is derived from an EMBL/GenBank/DDBJ whole genome shotgun (WGS) entry which is preliminary data.</text>
</comment>
<evidence type="ECO:0000313" key="2">
    <source>
        <dbReference type="Proteomes" id="UP001189429"/>
    </source>
</evidence>
<reference evidence="1" key="1">
    <citation type="submission" date="2023-10" db="EMBL/GenBank/DDBJ databases">
        <authorList>
            <person name="Chen Y."/>
            <person name="Shah S."/>
            <person name="Dougan E. K."/>
            <person name="Thang M."/>
            <person name="Chan C."/>
        </authorList>
    </citation>
    <scope>NUCLEOTIDE SEQUENCE [LARGE SCALE GENOMIC DNA]</scope>
</reference>